<keyword evidence="2" id="KW-1185">Reference proteome</keyword>
<evidence type="ECO:0000313" key="2">
    <source>
        <dbReference type="Proteomes" id="UP000821865"/>
    </source>
</evidence>
<proteinExistence type="predicted"/>
<name>A0ACB8C8T3_DERSI</name>
<gene>
    <name evidence="1" type="ORF">HPB49_010078</name>
</gene>
<reference evidence="1" key="1">
    <citation type="submission" date="2020-05" db="EMBL/GenBank/DDBJ databases">
        <title>Large-scale comparative analyses of tick genomes elucidate their genetic diversity and vector capacities.</title>
        <authorList>
            <person name="Jia N."/>
            <person name="Wang J."/>
            <person name="Shi W."/>
            <person name="Du L."/>
            <person name="Sun Y."/>
            <person name="Zhan W."/>
            <person name="Jiang J."/>
            <person name="Wang Q."/>
            <person name="Zhang B."/>
            <person name="Ji P."/>
            <person name="Sakyi L.B."/>
            <person name="Cui X."/>
            <person name="Yuan T."/>
            <person name="Jiang B."/>
            <person name="Yang W."/>
            <person name="Lam T.T.-Y."/>
            <person name="Chang Q."/>
            <person name="Ding S."/>
            <person name="Wang X."/>
            <person name="Zhu J."/>
            <person name="Ruan X."/>
            <person name="Zhao L."/>
            <person name="Wei J."/>
            <person name="Que T."/>
            <person name="Du C."/>
            <person name="Cheng J."/>
            <person name="Dai P."/>
            <person name="Han X."/>
            <person name="Huang E."/>
            <person name="Gao Y."/>
            <person name="Liu J."/>
            <person name="Shao H."/>
            <person name="Ye R."/>
            <person name="Li L."/>
            <person name="Wei W."/>
            <person name="Wang X."/>
            <person name="Wang C."/>
            <person name="Yang T."/>
            <person name="Huo Q."/>
            <person name="Li W."/>
            <person name="Guo W."/>
            <person name="Chen H."/>
            <person name="Zhou L."/>
            <person name="Ni X."/>
            <person name="Tian J."/>
            <person name="Zhou Y."/>
            <person name="Sheng Y."/>
            <person name="Liu T."/>
            <person name="Pan Y."/>
            <person name="Xia L."/>
            <person name="Li J."/>
            <person name="Zhao F."/>
            <person name="Cao W."/>
        </authorList>
    </citation>
    <scope>NUCLEOTIDE SEQUENCE</scope>
    <source>
        <strain evidence="1">Dsil-2018</strain>
    </source>
</reference>
<evidence type="ECO:0000313" key="1">
    <source>
        <dbReference type="EMBL" id="KAH7937285.1"/>
    </source>
</evidence>
<dbReference type="EMBL" id="CM023477">
    <property type="protein sequence ID" value="KAH7937285.1"/>
    <property type="molecule type" value="Genomic_DNA"/>
</dbReference>
<dbReference type="Proteomes" id="UP000821865">
    <property type="component" value="Chromosome 8"/>
</dbReference>
<accession>A0ACB8C8T3</accession>
<organism evidence="1 2">
    <name type="scientific">Dermacentor silvarum</name>
    <name type="common">Tick</name>
    <dbReference type="NCBI Taxonomy" id="543639"/>
    <lineage>
        <taxon>Eukaryota</taxon>
        <taxon>Metazoa</taxon>
        <taxon>Ecdysozoa</taxon>
        <taxon>Arthropoda</taxon>
        <taxon>Chelicerata</taxon>
        <taxon>Arachnida</taxon>
        <taxon>Acari</taxon>
        <taxon>Parasitiformes</taxon>
        <taxon>Ixodida</taxon>
        <taxon>Ixodoidea</taxon>
        <taxon>Ixodidae</taxon>
        <taxon>Rhipicephalinae</taxon>
        <taxon>Dermacentor</taxon>
    </lineage>
</organism>
<protein>
    <submittedName>
        <fullName evidence="1">Uncharacterized protein</fullName>
    </submittedName>
</protein>
<comment type="caution">
    <text evidence="1">The sequence shown here is derived from an EMBL/GenBank/DDBJ whole genome shotgun (WGS) entry which is preliminary data.</text>
</comment>
<sequence length="499" mass="57072">MLDTFVDAQFTLLNNVSVPSRRRDHPRAPPHSPDLSWWLGRTTVSWSCEPDCWGSDHHLIHLGLPSGGTGRLRRLCRVVDWDRYRAVSESTVSSFMPDPFHCLSAAIVEATRTSWVDESRTTPDLQLLRLWASRRQAELASERDPSSNSLRLEAQRLTAVARRHEHRLERGRWIDWCSSLSPSSSNASIWRTFRVMERGRRPPEPAACALFSAPARSVHVGGFVSAFRMMMNEEAQRMFMSMIKGSPLPSTPVVIDALFMRENIDENPDAPEWTPGETKLLLDYYYKYFPQVGPFKKFKNKKMLFIQVSKDLADVLGCNKTPQQCENRIKTVRRQKKKACDNNNKSGAPPCPVPFDDEMRKIESIDDSLEHEVQRDSFGVTYKATSSSSDSSADAPSTSPENSSTLASGSNSGESTKMLTEAKKRGLRASTSRMQQMQYFFDQMQAISAERAARREELEKQKEKRRAERRAERIQERQERRKMHEDKLQLIREALGLKQ</sequence>